<gene>
    <name evidence="2" type="ORF">BOW52_04760</name>
</gene>
<evidence type="ECO:0000313" key="3">
    <source>
        <dbReference type="Proteomes" id="UP000190198"/>
    </source>
</evidence>
<evidence type="ECO:0000313" key="2">
    <source>
        <dbReference type="EMBL" id="OOZ41298.1"/>
    </source>
</evidence>
<dbReference type="NCBIfam" id="TIGR00199">
    <property type="entry name" value="PncC_domain"/>
    <property type="match status" value="1"/>
</dbReference>
<dbReference type="RefSeq" id="WP_078476689.1">
    <property type="nucleotide sequence ID" value="NZ_MPRK01000064.1"/>
</dbReference>
<protein>
    <submittedName>
        <fullName evidence="2">Damage-inducible protein CinA</fullName>
    </submittedName>
</protein>
<comment type="caution">
    <text evidence="2">The sequence shown here is derived from an EMBL/GenBank/DDBJ whole genome shotgun (WGS) entry which is preliminary data.</text>
</comment>
<feature type="domain" description="CinA C-terminal" evidence="1">
    <location>
        <begin position="10"/>
        <end position="160"/>
    </location>
</feature>
<dbReference type="Pfam" id="PF02464">
    <property type="entry name" value="CinA"/>
    <property type="match status" value="1"/>
</dbReference>
<dbReference type="SUPFAM" id="SSF142433">
    <property type="entry name" value="CinA-like"/>
    <property type="match status" value="1"/>
</dbReference>
<organism evidence="2 3">
    <name type="scientific">Solemya elarraichensis gill symbiont</name>
    <dbReference type="NCBI Taxonomy" id="1918949"/>
    <lineage>
        <taxon>Bacteria</taxon>
        <taxon>Pseudomonadati</taxon>
        <taxon>Pseudomonadota</taxon>
        <taxon>Gammaproteobacteria</taxon>
        <taxon>sulfur-oxidizing symbionts</taxon>
    </lineage>
</organism>
<dbReference type="OrthoDB" id="9801454at2"/>
<name>A0A1T2L862_9GAMM</name>
<dbReference type="InterPro" id="IPR036653">
    <property type="entry name" value="CinA-like_C"/>
</dbReference>
<sequence>MNNFELKCTQLVEQLAEILRAQQRMLVTAETCTGGWIAKSCTDITGSSAWFERGFVTYTNNAKQQMLGVSAATLEANGAVSEAVVAEMVTGAMMHSPADLAVAVSGIAGPGGGSEEKPVGTVCFAWASGKKIFTAREQFDGDRDAIRKTAVLHALEGLIRHAFD</sequence>
<accession>A0A1T2L862</accession>
<proteinExistence type="predicted"/>
<dbReference type="AlphaFoldDB" id="A0A1T2L862"/>
<dbReference type="Proteomes" id="UP000190198">
    <property type="component" value="Unassembled WGS sequence"/>
</dbReference>
<dbReference type="EMBL" id="MPRK01000064">
    <property type="protein sequence ID" value="OOZ41298.1"/>
    <property type="molecule type" value="Genomic_DNA"/>
</dbReference>
<dbReference type="Gene3D" id="3.90.950.20">
    <property type="entry name" value="CinA-like"/>
    <property type="match status" value="1"/>
</dbReference>
<evidence type="ECO:0000259" key="1">
    <source>
        <dbReference type="Pfam" id="PF02464"/>
    </source>
</evidence>
<dbReference type="InterPro" id="IPR008136">
    <property type="entry name" value="CinA_C"/>
</dbReference>
<keyword evidence="3" id="KW-1185">Reference proteome</keyword>
<dbReference type="NCBIfam" id="NF002975">
    <property type="entry name" value="PRK03661.1"/>
    <property type="match status" value="1"/>
</dbReference>
<reference evidence="2 3" key="1">
    <citation type="submission" date="2016-11" db="EMBL/GenBank/DDBJ databases">
        <title>Mixed transmission modes and dynamic genome evolution in an obligate animal-bacterial symbiosis.</title>
        <authorList>
            <person name="Russell S.L."/>
            <person name="Corbett-Detig R.B."/>
            <person name="Cavanaugh C.M."/>
        </authorList>
    </citation>
    <scope>NUCLEOTIDE SEQUENCE [LARGE SCALE GENOMIC DNA]</scope>
    <source>
        <strain evidence="2">Sp-SM6</strain>
    </source>
</reference>